<evidence type="ECO:0000256" key="2">
    <source>
        <dbReference type="ARBA" id="ARBA00022741"/>
    </source>
</evidence>
<keyword evidence="5" id="KW-0067">ATP-binding</keyword>
<accession>A0ABD2XZ46</accession>
<keyword evidence="6" id="KW-0539">Nucleus</keyword>
<dbReference type="PANTHER" id="PTHR45821">
    <property type="entry name" value="SNF2 DOMAIN-CONTAINING PROTEIN CLASSY 2-RELATED"/>
    <property type="match status" value="1"/>
</dbReference>
<feature type="compositionally biased region" description="Basic and acidic residues" evidence="7">
    <location>
        <begin position="692"/>
        <end position="705"/>
    </location>
</feature>
<dbReference type="Pfam" id="PF00271">
    <property type="entry name" value="Helicase_C"/>
    <property type="match status" value="1"/>
</dbReference>
<dbReference type="Pfam" id="PF00176">
    <property type="entry name" value="SNF2-rel_dom"/>
    <property type="match status" value="1"/>
</dbReference>
<name>A0ABD2XZ46_9GENT</name>
<dbReference type="SMART" id="SM00490">
    <property type="entry name" value="HELICc"/>
    <property type="match status" value="1"/>
</dbReference>
<reference evidence="10 11" key="1">
    <citation type="submission" date="2024-11" db="EMBL/GenBank/DDBJ databases">
        <title>A near-complete genome assembly of Cinchona calisaya.</title>
        <authorList>
            <person name="Lian D.C."/>
            <person name="Zhao X.W."/>
            <person name="Wei L."/>
        </authorList>
    </citation>
    <scope>NUCLEOTIDE SEQUENCE [LARGE SCALE GENOMIC DNA]</scope>
    <source>
        <tissue evidence="10">Nenye</tissue>
    </source>
</reference>
<feature type="domain" description="Helicase ATP-binding" evidence="8">
    <location>
        <begin position="890"/>
        <end position="1080"/>
    </location>
</feature>
<feature type="compositionally biased region" description="Acidic residues" evidence="7">
    <location>
        <begin position="225"/>
        <end position="234"/>
    </location>
</feature>
<feature type="compositionally biased region" description="Basic residues" evidence="7">
    <location>
        <begin position="423"/>
        <end position="437"/>
    </location>
</feature>
<dbReference type="Proteomes" id="UP001630127">
    <property type="component" value="Unassembled WGS sequence"/>
</dbReference>
<evidence type="ECO:0000259" key="9">
    <source>
        <dbReference type="PROSITE" id="PS51194"/>
    </source>
</evidence>
<feature type="compositionally biased region" description="Basic and acidic residues" evidence="7">
    <location>
        <begin position="215"/>
        <end position="224"/>
    </location>
</feature>
<evidence type="ECO:0000256" key="4">
    <source>
        <dbReference type="ARBA" id="ARBA00022806"/>
    </source>
</evidence>
<dbReference type="InterPro" id="IPR044567">
    <property type="entry name" value="CLSY/DRD1"/>
</dbReference>
<dbReference type="PROSITE" id="PS51194">
    <property type="entry name" value="HELICASE_CTER"/>
    <property type="match status" value="1"/>
</dbReference>
<feature type="compositionally biased region" description="Basic and acidic residues" evidence="7">
    <location>
        <begin position="648"/>
        <end position="661"/>
    </location>
</feature>
<feature type="domain" description="Helicase C-terminal" evidence="9">
    <location>
        <begin position="1219"/>
        <end position="1372"/>
    </location>
</feature>
<evidence type="ECO:0000259" key="8">
    <source>
        <dbReference type="PROSITE" id="PS51192"/>
    </source>
</evidence>
<dbReference type="EMBL" id="JBJUIK010000016">
    <property type="protein sequence ID" value="KAL3499796.1"/>
    <property type="molecule type" value="Genomic_DNA"/>
</dbReference>
<dbReference type="PANTHER" id="PTHR45821:SF5">
    <property type="entry name" value="SNF2 DOMAIN-CONTAINING PROTEIN CLASSY 4"/>
    <property type="match status" value="1"/>
</dbReference>
<evidence type="ECO:0000256" key="1">
    <source>
        <dbReference type="ARBA" id="ARBA00004123"/>
    </source>
</evidence>
<dbReference type="InterPro" id="IPR000330">
    <property type="entry name" value="SNF2_N"/>
</dbReference>
<evidence type="ECO:0000256" key="3">
    <source>
        <dbReference type="ARBA" id="ARBA00022801"/>
    </source>
</evidence>
<feature type="compositionally biased region" description="Acidic residues" evidence="7">
    <location>
        <begin position="484"/>
        <end position="496"/>
    </location>
</feature>
<evidence type="ECO:0000256" key="5">
    <source>
        <dbReference type="ARBA" id="ARBA00022840"/>
    </source>
</evidence>
<evidence type="ECO:0000313" key="11">
    <source>
        <dbReference type="Proteomes" id="UP001630127"/>
    </source>
</evidence>
<feature type="compositionally biased region" description="Basic residues" evidence="7">
    <location>
        <begin position="662"/>
        <end position="671"/>
    </location>
</feature>
<gene>
    <name evidence="10" type="ORF">ACH5RR_038889</name>
</gene>
<feature type="compositionally biased region" description="Basic and acidic residues" evidence="7">
    <location>
        <begin position="292"/>
        <end position="330"/>
    </location>
</feature>
<proteinExistence type="predicted"/>
<evidence type="ECO:0000256" key="6">
    <source>
        <dbReference type="ARBA" id="ARBA00023242"/>
    </source>
</evidence>
<feature type="compositionally biased region" description="Basic residues" evidence="7">
    <location>
        <begin position="251"/>
        <end position="263"/>
    </location>
</feature>
<evidence type="ECO:0000313" key="10">
    <source>
        <dbReference type="EMBL" id="KAL3499796.1"/>
    </source>
</evidence>
<dbReference type="InterPro" id="IPR027417">
    <property type="entry name" value="P-loop_NTPase"/>
</dbReference>
<dbReference type="GO" id="GO:0004386">
    <property type="term" value="F:helicase activity"/>
    <property type="evidence" value="ECO:0007669"/>
    <property type="project" value="UniProtKB-KW"/>
</dbReference>
<keyword evidence="2" id="KW-0547">Nucleotide-binding</keyword>
<dbReference type="Gene3D" id="3.40.50.10810">
    <property type="entry name" value="Tandem AAA-ATPase domain"/>
    <property type="match status" value="1"/>
</dbReference>
<dbReference type="InterPro" id="IPR049730">
    <property type="entry name" value="SNF2/RAD54-like_C"/>
</dbReference>
<dbReference type="CDD" id="cd18793">
    <property type="entry name" value="SF2_C_SNF"/>
    <property type="match status" value="1"/>
</dbReference>
<dbReference type="InterPro" id="IPR038718">
    <property type="entry name" value="SNF2-like_sf"/>
</dbReference>
<dbReference type="SUPFAM" id="SSF52540">
    <property type="entry name" value="P-loop containing nucleoside triphosphate hydrolases"/>
    <property type="match status" value="2"/>
</dbReference>
<feature type="region of interest" description="Disordered" evidence="7">
    <location>
        <begin position="175"/>
        <end position="536"/>
    </location>
</feature>
<feature type="compositionally biased region" description="Basic and acidic residues" evidence="7">
    <location>
        <begin position="181"/>
        <end position="202"/>
    </location>
</feature>
<feature type="region of interest" description="Disordered" evidence="7">
    <location>
        <begin position="692"/>
        <end position="712"/>
    </location>
</feature>
<sequence length="1424" mass="161660">MMDIGRSSVAKRTRAQTKDNYNKMLDENYWKKQREKFHDTQLLNAEKKWEKLDLHKVKERRGEMFRISDRSSDEKESGEEVNWKKCDKRINETIKKCKTGCFDDEKGSTTDVKSLREAEKGEEVSKRKLIKRRRGAVKRGKRGCDDVEESGSDIEIPREEEKGVEVNWKKFNKKMRGKSGCLDDDKGSASDVKSLREEEKGEVVSTKKSNKRRRDAVTRRKNGCDDGEESGDDVEILREEVKGEGVNSNKMNKRRGTVKKGKRGCYDDEGSGSDVQILREEKMGEAINPEGLSKRGRENVKESKKDYEDDKGSGSDFQNPREEQKGEEVNPKGLNKRGRGNVKEGKKGCDNHEGSGSDFRNLREDEKGEEVNPKKLNNRGRETAKGFQNDCDDDDEGSGSGSGSGSDIVILSEEHVPPSLRYRYVKGRKRYPFRGKRSRSDGNRTNERMKSGVPGKGHSGDGAQEKGKNVMIGNLDSLDSESSSSEEDNNDDSDDSDYNKEESESSEMQTNNLGACSENDLEGGEKKDEDMVSQPERSFFQEREEYYEDEGIVGKTIVNNKREDSLEGDVVSEEKVGDTENSLRKRNVHGLNRRGDEVVNRRLLRLRPRLRLIPDSRKVKLRLGTSRNSPILLSESEDSDSSDANSGCDDHVPEHITEGSRKVGKPYKRRASVSQDVDYMNILLNSMLKEADQLKESPSPPEEKAPAQNKLPLKFRFEDENPTPPEKEDWQKEIDNLFAEMEMCLVLPDTDSTKPSTAGTDDVTATANTPAERCLLGEHKLILEEPTGIICKCCQIVYMEMKYIFPALKPESPGRRDWIKFQRGECSVVDELYFGDSACGNYYASIHAEGSVLDLIPADIRMSMYPHQLDGFAFLWKNIAGETCIEKLKTQSSDDGRGCIISHAPGTGKTCLAIVFILSFLKMYPTCRPVIIAPTSMLLTWEDEFQKWGFRIPFHNLNSKDMSGKEIETDAEFLQKVGRRMTKLYSWMNQRSILGISYKLFGQLASGRKGQGSDERISKIFLERPGLMVLDEGHTPRNHQSRVWKVLTKVKTRRKIILSGTPFQNNFDELYNTLCLVNPKLSDPIASESCRRWRWKNNVDKERWVSLTNGIDGKSDNAIEELKAMIDPFVHVHKGTILEERLPGLKDTLVILRPTDQQKDVLQLIPDDCKGFERVHLVSLISVHPSLAATNEQFSIYKDRLGVLGCNPHAGVKTKFAIELIRLSATLHEKVLVFSEFIHPLKFIMKQLADQLKWREGREVLYMDGQRDEKDRQLSISSLNDPSSEVKVLLASTKACSEGINLVGASRVILLDVVWNPSVERQAISRAYRLGQEKLVYVYHLIISGTLEVEKYVRQANKDRLSELVFSCRDSQANKSKISSIVKEDKILEAMLDNKSLNDIFENIVHQPKESNVFADFNYVEHKH</sequence>
<feature type="compositionally biased region" description="Basic and acidic residues" evidence="7">
    <location>
        <begin position="438"/>
        <end position="450"/>
    </location>
</feature>
<comment type="subcellular location">
    <subcellularLocation>
        <location evidence="1">Nucleus</location>
    </subcellularLocation>
</comment>
<dbReference type="Gene3D" id="3.40.50.300">
    <property type="entry name" value="P-loop containing nucleotide triphosphate hydrolases"/>
    <property type="match status" value="1"/>
</dbReference>
<dbReference type="GO" id="GO:0005634">
    <property type="term" value="C:nucleus"/>
    <property type="evidence" value="ECO:0007669"/>
    <property type="project" value="UniProtKB-SubCell"/>
</dbReference>
<feature type="compositionally biased region" description="Basic and acidic residues" evidence="7">
    <location>
        <begin position="341"/>
        <end position="384"/>
    </location>
</feature>
<dbReference type="InterPro" id="IPR014001">
    <property type="entry name" value="Helicase_ATP-bd"/>
</dbReference>
<dbReference type="GO" id="GO:0016787">
    <property type="term" value="F:hydrolase activity"/>
    <property type="evidence" value="ECO:0007669"/>
    <property type="project" value="UniProtKB-KW"/>
</dbReference>
<feature type="region of interest" description="Disordered" evidence="7">
    <location>
        <begin position="630"/>
        <end position="671"/>
    </location>
</feature>
<evidence type="ECO:0000256" key="7">
    <source>
        <dbReference type="SAM" id="MobiDB-lite"/>
    </source>
</evidence>
<dbReference type="InterPro" id="IPR001650">
    <property type="entry name" value="Helicase_C-like"/>
</dbReference>
<dbReference type="PROSITE" id="PS51192">
    <property type="entry name" value="HELICASE_ATP_BIND_1"/>
    <property type="match status" value="1"/>
</dbReference>
<keyword evidence="4" id="KW-0347">Helicase</keyword>
<organism evidence="10 11">
    <name type="scientific">Cinchona calisaya</name>
    <dbReference type="NCBI Taxonomy" id="153742"/>
    <lineage>
        <taxon>Eukaryota</taxon>
        <taxon>Viridiplantae</taxon>
        <taxon>Streptophyta</taxon>
        <taxon>Embryophyta</taxon>
        <taxon>Tracheophyta</taxon>
        <taxon>Spermatophyta</taxon>
        <taxon>Magnoliopsida</taxon>
        <taxon>eudicotyledons</taxon>
        <taxon>Gunneridae</taxon>
        <taxon>Pentapetalae</taxon>
        <taxon>asterids</taxon>
        <taxon>lamiids</taxon>
        <taxon>Gentianales</taxon>
        <taxon>Rubiaceae</taxon>
        <taxon>Cinchonoideae</taxon>
        <taxon>Cinchoneae</taxon>
        <taxon>Cinchona</taxon>
    </lineage>
</organism>
<protein>
    <submittedName>
        <fullName evidence="10">Uncharacterized protein</fullName>
    </submittedName>
</protein>
<dbReference type="SMART" id="SM00487">
    <property type="entry name" value="DEXDc"/>
    <property type="match status" value="1"/>
</dbReference>
<keyword evidence="3" id="KW-0378">Hydrolase</keyword>
<comment type="caution">
    <text evidence="10">The sequence shown here is derived from an EMBL/GenBank/DDBJ whole genome shotgun (WGS) entry which is preliminary data.</text>
</comment>
<dbReference type="GO" id="GO:0005524">
    <property type="term" value="F:ATP binding"/>
    <property type="evidence" value="ECO:0007669"/>
    <property type="project" value="UniProtKB-KW"/>
</dbReference>
<keyword evidence="11" id="KW-1185">Reference proteome</keyword>